<keyword evidence="3" id="KW-1185">Reference proteome</keyword>
<dbReference type="eggNOG" id="COG3904">
    <property type="taxonomic scope" value="Bacteria"/>
</dbReference>
<organism evidence="2 3">
    <name type="scientific">Lysobacter dokdonensis DS-58</name>
    <dbReference type="NCBI Taxonomy" id="1300345"/>
    <lineage>
        <taxon>Bacteria</taxon>
        <taxon>Pseudomonadati</taxon>
        <taxon>Pseudomonadota</taxon>
        <taxon>Gammaproteobacteria</taxon>
        <taxon>Lysobacterales</taxon>
        <taxon>Lysobacteraceae</taxon>
        <taxon>Noviluteimonas</taxon>
    </lineage>
</organism>
<reference evidence="2 3" key="1">
    <citation type="submission" date="2014-09" db="EMBL/GenBank/DDBJ databases">
        <title>Genome sequences of Lysobacter dokdonensis DS-58.</title>
        <authorList>
            <person name="Kim J.F."/>
            <person name="Kwak M.-J."/>
        </authorList>
    </citation>
    <scope>NUCLEOTIDE SEQUENCE [LARGE SCALE GENOMIC DNA]</scope>
    <source>
        <strain evidence="2 3">DS-58</strain>
    </source>
</reference>
<sequence length="413" mass="44704">MGTPVNRTFDPSPRPAPTLHRNIPFPVVDPPMRFPRLPLIAVLGAALLAAACTAEQAPAPKVLKTQTSADNTADFGAVSSDVPPPPKKKTDIAHTTEWPDATLESGTASISCSTDYVEQGDGKEFKDLAFFSVLDAMLPCKDAGVVRLRYRGRVASDFTTLIERVGNMAARMDIHQRILDIDSSGGQVEDAIRAGDIMAEAGWTIWVRENAVCHSACVLLLAGGDDRVISGAVGIHRIIRIQSEASSRAELSAELHEVHEAMKDYLQRNGAGVAVADFMMTVPNRSLRLLTPEELSEYGLVGRNAAQEDLDRIRLVRRCGLDFARRLDGFYRAYEQQCASLDTGVDAINDCGRALRPKYGFPDDKCPADSPLAALDVKPAQTADAAAEEGAIDVATKAEDARERAARPAKRRQ</sequence>
<dbReference type="AlphaFoldDB" id="A0A0A2WII2"/>
<evidence type="ECO:0000313" key="2">
    <source>
        <dbReference type="EMBL" id="KGQ19593.1"/>
    </source>
</evidence>
<dbReference type="Proteomes" id="UP000030518">
    <property type="component" value="Unassembled WGS sequence"/>
</dbReference>
<comment type="caution">
    <text evidence="2">The sequence shown here is derived from an EMBL/GenBank/DDBJ whole genome shotgun (WGS) entry which is preliminary data.</text>
</comment>
<feature type="region of interest" description="Disordered" evidence="1">
    <location>
        <begin position="386"/>
        <end position="413"/>
    </location>
</feature>
<feature type="compositionally biased region" description="Basic and acidic residues" evidence="1">
    <location>
        <begin position="396"/>
        <end position="406"/>
    </location>
</feature>
<accession>A0A0A2WII2</accession>
<protein>
    <submittedName>
        <fullName evidence="2">Uncharacterized protein</fullName>
    </submittedName>
</protein>
<evidence type="ECO:0000256" key="1">
    <source>
        <dbReference type="SAM" id="MobiDB-lite"/>
    </source>
</evidence>
<proteinExistence type="predicted"/>
<dbReference type="Gene3D" id="3.90.226.10">
    <property type="entry name" value="2-enoyl-CoA Hydratase, Chain A, domain 1"/>
    <property type="match status" value="1"/>
</dbReference>
<dbReference type="PATRIC" id="fig|1300345.3.peg.1097"/>
<dbReference type="STRING" id="1300345.LF41_2531"/>
<dbReference type="InterPro" id="IPR029045">
    <property type="entry name" value="ClpP/crotonase-like_dom_sf"/>
</dbReference>
<feature type="region of interest" description="Disordered" evidence="1">
    <location>
        <begin position="1"/>
        <end position="20"/>
    </location>
</feature>
<name>A0A0A2WII2_9GAMM</name>
<dbReference type="SUPFAM" id="SSF52096">
    <property type="entry name" value="ClpP/crotonase"/>
    <property type="match status" value="1"/>
</dbReference>
<dbReference type="EMBL" id="JRKJ01000006">
    <property type="protein sequence ID" value="KGQ19593.1"/>
    <property type="molecule type" value="Genomic_DNA"/>
</dbReference>
<gene>
    <name evidence="2" type="ORF">LF41_2531</name>
</gene>
<evidence type="ECO:0000313" key="3">
    <source>
        <dbReference type="Proteomes" id="UP000030518"/>
    </source>
</evidence>